<dbReference type="EMBL" id="AB024945">
    <property type="protein sequence ID" value="BAA76329.1"/>
    <property type="molecule type" value="Genomic_DNA"/>
</dbReference>
<evidence type="ECO:0000256" key="4">
    <source>
        <dbReference type="RuleBase" id="RU003345"/>
    </source>
</evidence>
<dbReference type="Gene3D" id="3.40.605.10">
    <property type="entry name" value="Aldehyde Dehydrogenase, Chain A, domain 1"/>
    <property type="match status" value="1"/>
</dbReference>
<dbReference type="InterPro" id="IPR016162">
    <property type="entry name" value="Ald_DH_N"/>
</dbReference>
<dbReference type="PROSITE" id="PS00687">
    <property type="entry name" value="ALDEHYDE_DEHYDR_GLU"/>
    <property type="match status" value="1"/>
</dbReference>
<comment type="similarity">
    <text evidence="1 4">Belongs to the aldehyde dehydrogenase family.</text>
</comment>
<evidence type="ECO:0000259" key="5">
    <source>
        <dbReference type="Pfam" id="PF00171"/>
    </source>
</evidence>
<accession>Q9WXH4</accession>
<dbReference type="InterPro" id="IPR016161">
    <property type="entry name" value="Ald_DH/histidinol_DH"/>
</dbReference>
<dbReference type="PANTHER" id="PTHR11699">
    <property type="entry name" value="ALDEHYDE DEHYDROGENASE-RELATED"/>
    <property type="match status" value="1"/>
</dbReference>
<keyword evidence="2 4" id="KW-0560">Oxidoreductase</keyword>
<organism evidence="6">
    <name type="scientific">Alcaligenes faecalis</name>
    <dbReference type="NCBI Taxonomy" id="511"/>
    <lineage>
        <taxon>Bacteria</taxon>
        <taxon>Pseudomonadati</taxon>
        <taxon>Pseudomonadota</taxon>
        <taxon>Betaproteobacteria</taxon>
        <taxon>Burkholderiales</taxon>
        <taxon>Alcaligenaceae</taxon>
        <taxon>Alcaligenes</taxon>
    </lineage>
</organism>
<proteinExistence type="inferred from homology"/>
<evidence type="ECO:0000256" key="2">
    <source>
        <dbReference type="ARBA" id="ARBA00023002"/>
    </source>
</evidence>
<dbReference type="FunFam" id="3.40.605.10:FF:000007">
    <property type="entry name" value="NAD/NADP-dependent betaine aldehyde dehydrogenase"/>
    <property type="match status" value="1"/>
</dbReference>
<dbReference type="InterPro" id="IPR029510">
    <property type="entry name" value="Ald_DH_CS_GLU"/>
</dbReference>
<dbReference type="Gene3D" id="3.40.309.10">
    <property type="entry name" value="Aldehyde Dehydrogenase, Chain A, domain 2"/>
    <property type="match status" value="1"/>
</dbReference>
<evidence type="ECO:0000256" key="3">
    <source>
        <dbReference type="PROSITE-ProRule" id="PRU10007"/>
    </source>
</evidence>
<protein>
    <submittedName>
        <fullName evidence="6">2-carboxybenzaldehyde dehydrogenase</fullName>
    </submittedName>
</protein>
<dbReference type="GO" id="GO:0016620">
    <property type="term" value="F:oxidoreductase activity, acting on the aldehyde or oxo group of donors, NAD or NADP as acceptor"/>
    <property type="evidence" value="ECO:0007669"/>
    <property type="project" value="InterPro"/>
</dbReference>
<feature type="domain" description="Aldehyde dehydrogenase" evidence="5">
    <location>
        <begin position="91"/>
        <end position="468"/>
    </location>
</feature>
<sequence>MGSAKSVKKLSSGRLMMSSRCRPTCGPAIRPRAAQHAFSRFQPARFTVAWAFSQKRLGSEPMHTEHAYALPECRNLFYGGRFHVPQGGYGRTLNPATQEDLGPVSNANAADVDAAVQAAHLAFQSWRHTKPAVRAAALREFGNRLRTHAEELGFLDAINCGNPVREMAADVHFAATQVDYFAGLVHEAKGDTLPMGDGVLNYSVREPYGVVARIVAYNHPLMFLAAKLAPAVAAGNTVILKAATQAPLSAYRLATLLQDVFPPGVVNVLSGDTPCGQALVDHPLVKKVSLIGSTATGKSILRSAAEKVMPVSLELGGKNPLIICPEADMDKAIEGAVKGMNFTWAGQSCGSTSRCFVHRSVYDRVIKEMVQKISQLYRCGLPTDPATTMGCLVSKAQYEKVMSFIDSAHKEGARLVCGGVRPSDKALDNGWFVTATVFADVTPAMRLFREEVFGPVLAVIPWDEEEESAAHGQWAGFRLDRFNMDKGSGPRPSPGISR</sequence>
<reference evidence="6" key="1">
    <citation type="submission" date="1999-03" db="EMBL/GenBank/DDBJ databases">
        <title>A phenanthrene degradative gene cluster in Alcaligenes faecalis AFK2.</title>
        <authorList>
            <person name="Kiyohara H."/>
            <person name="Tabata Y."/>
            <person name="Takizawa N."/>
        </authorList>
    </citation>
    <scope>NUCLEOTIDE SEQUENCE</scope>
    <source>
        <strain evidence="6">AFK2</strain>
    </source>
</reference>
<evidence type="ECO:0000313" key="6">
    <source>
        <dbReference type="EMBL" id="BAA76329.1"/>
    </source>
</evidence>
<dbReference type="InterPro" id="IPR016163">
    <property type="entry name" value="Ald_DH_C"/>
</dbReference>
<gene>
    <name evidence="6" type="primary">phnI</name>
</gene>
<dbReference type="AlphaFoldDB" id="Q9WXH4"/>
<dbReference type="InterPro" id="IPR015590">
    <property type="entry name" value="Aldehyde_DH_dom"/>
</dbReference>
<evidence type="ECO:0000256" key="1">
    <source>
        <dbReference type="ARBA" id="ARBA00009986"/>
    </source>
</evidence>
<name>Q9WXH4_ALCFA</name>
<dbReference type="SUPFAM" id="SSF53720">
    <property type="entry name" value="ALDH-like"/>
    <property type="match status" value="1"/>
</dbReference>
<dbReference type="Pfam" id="PF00171">
    <property type="entry name" value="Aldedh"/>
    <property type="match status" value="1"/>
</dbReference>
<feature type="active site" evidence="3">
    <location>
        <position position="314"/>
    </location>
</feature>